<sequence length="338" mass="38581">MTMQDPTVHAATEVASLYLPPEILLMIIECLGVSFFQENIGRLALFKRWYSLSLATFFTNIRYTPRVLSRLVNCKGKKLDRSRAMLKKTLRSVNIVLEGIGPGSDPSVRCFDTASNLCCFGLMLMAFPELRSVSYSAKWANRGWKGDPLQFDYLPLRSIKPYLILPHLKFLDLDLCGTAIKNQEGGLVHFCPFIQPLLSKLEGLRLKMRRICMDAVSINEDQTVTVKDLTINLYLGEVSNENPKLNSAMCCFSPKPWYWSSPIDELRHELKALAIRMPQPQCARIIHLTPSGWVHTWNSREDRCVTERTERKRSFPLLENWDKGECFSRRTGASSCGH</sequence>
<gene>
    <name evidence="1" type="ORF">B0H63DRAFT_157345</name>
</gene>
<comment type="caution">
    <text evidence="1">The sequence shown here is derived from an EMBL/GenBank/DDBJ whole genome shotgun (WGS) entry which is preliminary data.</text>
</comment>
<protein>
    <submittedName>
        <fullName evidence="1">Uncharacterized protein</fullName>
    </submittedName>
</protein>
<evidence type="ECO:0000313" key="1">
    <source>
        <dbReference type="EMBL" id="KAK3387442.1"/>
    </source>
</evidence>
<accession>A0AAE0U1H0</accession>
<organism evidence="1 2">
    <name type="scientific">Podospora didyma</name>
    <dbReference type="NCBI Taxonomy" id="330526"/>
    <lineage>
        <taxon>Eukaryota</taxon>
        <taxon>Fungi</taxon>
        <taxon>Dikarya</taxon>
        <taxon>Ascomycota</taxon>
        <taxon>Pezizomycotina</taxon>
        <taxon>Sordariomycetes</taxon>
        <taxon>Sordariomycetidae</taxon>
        <taxon>Sordariales</taxon>
        <taxon>Podosporaceae</taxon>
        <taxon>Podospora</taxon>
    </lineage>
</organism>
<dbReference type="Proteomes" id="UP001285441">
    <property type="component" value="Unassembled WGS sequence"/>
</dbReference>
<proteinExistence type="predicted"/>
<reference evidence="1" key="1">
    <citation type="journal article" date="2023" name="Mol. Phylogenet. Evol.">
        <title>Genome-scale phylogeny and comparative genomics of the fungal order Sordariales.</title>
        <authorList>
            <person name="Hensen N."/>
            <person name="Bonometti L."/>
            <person name="Westerberg I."/>
            <person name="Brannstrom I.O."/>
            <person name="Guillou S."/>
            <person name="Cros-Aarteil S."/>
            <person name="Calhoun S."/>
            <person name="Haridas S."/>
            <person name="Kuo A."/>
            <person name="Mondo S."/>
            <person name="Pangilinan J."/>
            <person name="Riley R."/>
            <person name="LaButti K."/>
            <person name="Andreopoulos B."/>
            <person name="Lipzen A."/>
            <person name="Chen C."/>
            <person name="Yan M."/>
            <person name="Daum C."/>
            <person name="Ng V."/>
            <person name="Clum A."/>
            <person name="Steindorff A."/>
            <person name="Ohm R.A."/>
            <person name="Martin F."/>
            <person name="Silar P."/>
            <person name="Natvig D.O."/>
            <person name="Lalanne C."/>
            <person name="Gautier V."/>
            <person name="Ament-Velasquez S.L."/>
            <person name="Kruys A."/>
            <person name="Hutchinson M.I."/>
            <person name="Powell A.J."/>
            <person name="Barry K."/>
            <person name="Miller A.N."/>
            <person name="Grigoriev I.V."/>
            <person name="Debuchy R."/>
            <person name="Gladieux P."/>
            <person name="Hiltunen Thoren M."/>
            <person name="Johannesson H."/>
        </authorList>
    </citation>
    <scope>NUCLEOTIDE SEQUENCE</scope>
    <source>
        <strain evidence="1">CBS 232.78</strain>
    </source>
</reference>
<dbReference type="EMBL" id="JAULSW010000003">
    <property type="protein sequence ID" value="KAK3387442.1"/>
    <property type="molecule type" value="Genomic_DNA"/>
</dbReference>
<reference evidence="1" key="2">
    <citation type="submission" date="2023-06" db="EMBL/GenBank/DDBJ databases">
        <authorList>
            <consortium name="Lawrence Berkeley National Laboratory"/>
            <person name="Haridas S."/>
            <person name="Hensen N."/>
            <person name="Bonometti L."/>
            <person name="Westerberg I."/>
            <person name="Brannstrom I.O."/>
            <person name="Guillou S."/>
            <person name="Cros-Aarteil S."/>
            <person name="Calhoun S."/>
            <person name="Kuo A."/>
            <person name="Mondo S."/>
            <person name="Pangilinan J."/>
            <person name="Riley R."/>
            <person name="LaButti K."/>
            <person name="Andreopoulos B."/>
            <person name="Lipzen A."/>
            <person name="Chen C."/>
            <person name="Yanf M."/>
            <person name="Daum C."/>
            <person name="Ng V."/>
            <person name="Clum A."/>
            <person name="Steindorff A."/>
            <person name="Ohm R."/>
            <person name="Martin F."/>
            <person name="Silar P."/>
            <person name="Natvig D."/>
            <person name="Lalanne C."/>
            <person name="Gautier V."/>
            <person name="Ament-velasquez S.L."/>
            <person name="Kruys A."/>
            <person name="Hutchinson M.I."/>
            <person name="Powell A.J."/>
            <person name="Barry K."/>
            <person name="Miller A.N."/>
            <person name="Grigoriev I.V."/>
            <person name="Debuchy R."/>
            <person name="Gladieux P."/>
            <person name="Thoren M.H."/>
            <person name="Johannesson H."/>
        </authorList>
    </citation>
    <scope>NUCLEOTIDE SEQUENCE</scope>
    <source>
        <strain evidence="1">CBS 232.78</strain>
    </source>
</reference>
<keyword evidence="2" id="KW-1185">Reference proteome</keyword>
<name>A0AAE0U1H0_9PEZI</name>
<dbReference type="AlphaFoldDB" id="A0AAE0U1H0"/>
<evidence type="ECO:0000313" key="2">
    <source>
        <dbReference type="Proteomes" id="UP001285441"/>
    </source>
</evidence>